<proteinExistence type="predicted"/>
<evidence type="ECO:0000259" key="2">
    <source>
        <dbReference type="Pfam" id="PF19266"/>
    </source>
</evidence>
<accession>B0C1L5</accession>
<keyword evidence="4" id="KW-1185">Reference proteome</keyword>
<dbReference type="Pfam" id="PF19266">
    <property type="entry name" value="CIS_tube"/>
    <property type="match status" value="1"/>
</dbReference>
<dbReference type="EMBL" id="CP000828">
    <property type="protein sequence ID" value="ABW30849.1"/>
    <property type="molecule type" value="Genomic_DNA"/>
</dbReference>
<evidence type="ECO:0000256" key="1">
    <source>
        <dbReference type="SAM" id="MobiDB-lite"/>
    </source>
</evidence>
<dbReference type="HOGENOM" id="CLU_075813_3_0_3"/>
<dbReference type="RefSeq" id="WP_012166054.1">
    <property type="nucleotide sequence ID" value="NC_009925.1"/>
</dbReference>
<dbReference type="Proteomes" id="UP000000268">
    <property type="component" value="Chromosome"/>
</dbReference>
<gene>
    <name evidence="3" type="ordered locus">AM1_5910</name>
</gene>
<protein>
    <recommendedName>
        <fullName evidence="2">Contractile injection system tube protein N-terminal domain-containing protein</fullName>
    </recommendedName>
</protein>
<dbReference type="OrthoDB" id="9815939at2"/>
<dbReference type="KEGG" id="amr:AM1_5910"/>
<evidence type="ECO:0000313" key="3">
    <source>
        <dbReference type="EMBL" id="ABW30849.1"/>
    </source>
</evidence>
<dbReference type="STRING" id="329726.AM1_5910"/>
<feature type="domain" description="Contractile injection system tube protein N-terminal" evidence="2">
    <location>
        <begin position="28"/>
        <end position="165"/>
    </location>
</feature>
<name>B0C1L5_ACAM1</name>
<dbReference type="eggNOG" id="COG1652">
    <property type="taxonomic scope" value="Bacteria"/>
</dbReference>
<dbReference type="InterPro" id="IPR045361">
    <property type="entry name" value="CIS_tube_prot_N"/>
</dbReference>
<dbReference type="AlphaFoldDB" id="B0C1L5"/>
<organism evidence="3 4">
    <name type="scientific">Acaryochloris marina (strain MBIC 11017)</name>
    <dbReference type="NCBI Taxonomy" id="329726"/>
    <lineage>
        <taxon>Bacteria</taxon>
        <taxon>Bacillati</taxon>
        <taxon>Cyanobacteriota</taxon>
        <taxon>Cyanophyceae</taxon>
        <taxon>Acaryochloridales</taxon>
        <taxon>Acaryochloridaceae</taxon>
        <taxon>Acaryochloris</taxon>
    </lineage>
</organism>
<feature type="region of interest" description="Disordered" evidence="1">
    <location>
        <begin position="164"/>
        <end position="191"/>
    </location>
</feature>
<feature type="compositionally biased region" description="Polar residues" evidence="1">
    <location>
        <begin position="168"/>
        <end position="179"/>
    </location>
</feature>
<evidence type="ECO:0000313" key="4">
    <source>
        <dbReference type="Proteomes" id="UP000000268"/>
    </source>
</evidence>
<reference evidence="3 4" key="1">
    <citation type="journal article" date="2008" name="Proc. Natl. Acad. Sci. U.S.A.">
        <title>Niche adaptation and genome expansion in the chlorophyll d-producing cyanobacterium Acaryochloris marina.</title>
        <authorList>
            <person name="Swingley W.D."/>
            <person name="Chen M."/>
            <person name="Cheung P.C."/>
            <person name="Conrad A.L."/>
            <person name="Dejesa L.C."/>
            <person name="Hao J."/>
            <person name="Honchak B.M."/>
            <person name="Karbach L.E."/>
            <person name="Kurdoglu A."/>
            <person name="Lahiri S."/>
            <person name="Mastrian S.D."/>
            <person name="Miyashita H."/>
            <person name="Page L."/>
            <person name="Ramakrishna P."/>
            <person name="Satoh S."/>
            <person name="Sattley W.M."/>
            <person name="Shimada Y."/>
            <person name="Taylor H.L."/>
            <person name="Tomo T."/>
            <person name="Tsuchiya T."/>
            <person name="Wang Z.T."/>
            <person name="Raymond J."/>
            <person name="Mimuro M."/>
            <person name="Blankenship R.E."/>
            <person name="Touchman J.W."/>
        </authorList>
    </citation>
    <scope>NUCLEOTIDE SEQUENCE [LARGE SCALE GENOMIC DNA]</scope>
    <source>
        <strain evidence="4">MBIC 11017</strain>
    </source>
</reference>
<sequence length="191" mass="21091">MTYSGSRSNNSAVASGKLAKATLVHQPTDKSKDIEFMFNPTELVFQQSMRLNESQGARTAKGLPKVTFAYPEACSLSLSNILFDTYEQGTSVIDAYISKLIKALDFDDSGDAANKRPPIYIFTWGDQQYLRCFVEQITYKLTLFLPDGTPVQARVDMSLKEIDESSLAGGSQSASPNRSQDSRSSRTTFGR</sequence>